<protein>
    <submittedName>
        <fullName evidence="1">HNH endonuclease bacteriophage, HNH Endonuclease, DNA.52A</fullName>
    </submittedName>
</protein>
<dbReference type="GO" id="GO:0004519">
    <property type="term" value="F:endonuclease activity"/>
    <property type="evidence" value="ECO:0007669"/>
    <property type="project" value="UniProtKB-KW"/>
</dbReference>
<organism evidence="1">
    <name type="scientific">Siphoviridae sp. ctoiA13</name>
    <dbReference type="NCBI Taxonomy" id="2826462"/>
    <lineage>
        <taxon>Viruses</taxon>
        <taxon>Duplodnaviria</taxon>
        <taxon>Heunggongvirae</taxon>
        <taxon>Uroviricota</taxon>
        <taxon>Caudoviricetes</taxon>
    </lineage>
</organism>
<sequence>MTMNQKIRRYSELILLPSFEERFEYLKLGGAAFDKTFGSKRYLNQALYKSEKWKSFRREIIIRDKGFDLGIADREIFGTIIVHHINPLSIEDILNHSSNIFDEENVITTCIATHNAIHYGDISKLMDNYVVRERNDTCPWKK</sequence>
<accession>A0A8S5QYM4</accession>
<keyword evidence="1" id="KW-0378">Hydrolase</keyword>
<keyword evidence="1" id="KW-0540">Nuclease</keyword>
<dbReference type="EMBL" id="BK015765">
    <property type="protein sequence ID" value="DAE24010.1"/>
    <property type="molecule type" value="Genomic_DNA"/>
</dbReference>
<reference evidence="1" key="1">
    <citation type="journal article" date="2021" name="Proc. Natl. Acad. Sci. U.S.A.">
        <title>A Catalog of Tens of Thousands of Viruses from Human Metagenomes Reveals Hidden Associations with Chronic Diseases.</title>
        <authorList>
            <person name="Tisza M.J."/>
            <person name="Buck C.B."/>
        </authorList>
    </citation>
    <scope>NUCLEOTIDE SEQUENCE</scope>
    <source>
        <strain evidence="1">CtoiA13</strain>
    </source>
</reference>
<evidence type="ECO:0000313" key="1">
    <source>
        <dbReference type="EMBL" id="DAE24010.1"/>
    </source>
</evidence>
<name>A0A8S5QYM4_9CAUD</name>
<keyword evidence="1" id="KW-0255">Endonuclease</keyword>
<proteinExistence type="predicted"/>